<keyword evidence="2" id="KW-0732">Signal</keyword>
<accession>A0A9P1N2F5</accession>
<organism evidence="3 4">
    <name type="scientific">Caenorhabditis angaria</name>
    <dbReference type="NCBI Taxonomy" id="860376"/>
    <lineage>
        <taxon>Eukaryota</taxon>
        <taxon>Metazoa</taxon>
        <taxon>Ecdysozoa</taxon>
        <taxon>Nematoda</taxon>
        <taxon>Chromadorea</taxon>
        <taxon>Rhabditida</taxon>
        <taxon>Rhabditina</taxon>
        <taxon>Rhabditomorpha</taxon>
        <taxon>Rhabditoidea</taxon>
        <taxon>Rhabditidae</taxon>
        <taxon>Peloderinae</taxon>
        <taxon>Caenorhabditis</taxon>
    </lineage>
</organism>
<dbReference type="AlphaFoldDB" id="A0A9P1N2F5"/>
<reference evidence="3" key="1">
    <citation type="submission" date="2022-11" db="EMBL/GenBank/DDBJ databases">
        <authorList>
            <person name="Kikuchi T."/>
        </authorList>
    </citation>
    <scope>NUCLEOTIDE SEQUENCE</scope>
    <source>
        <strain evidence="3">PS1010</strain>
    </source>
</reference>
<proteinExistence type="predicted"/>
<evidence type="ECO:0000313" key="3">
    <source>
        <dbReference type="EMBL" id="CAI5448553.1"/>
    </source>
</evidence>
<comment type="caution">
    <text evidence="3">The sequence shown here is derived from an EMBL/GenBank/DDBJ whole genome shotgun (WGS) entry which is preliminary data.</text>
</comment>
<dbReference type="EMBL" id="CANHGI010000004">
    <property type="protein sequence ID" value="CAI5448553.1"/>
    <property type="molecule type" value="Genomic_DNA"/>
</dbReference>
<name>A0A9P1N2F5_9PELO</name>
<protein>
    <recommendedName>
        <fullName evidence="5">SXP/RAL-2 family protein Ani s 5-like cation-binding domain-containing protein</fullName>
    </recommendedName>
</protein>
<keyword evidence="1" id="KW-0812">Transmembrane</keyword>
<feature type="chain" id="PRO_5040122119" description="SXP/RAL-2 family protein Ani s 5-like cation-binding domain-containing protein" evidence="2">
    <location>
        <begin position="17"/>
        <end position="160"/>
    </location>
</feature>
<evidence type="ECO:0000256" key="1">
    <source>
        <dbReference type="SAM" id="Phobius"/>
    </source>
</evidence>
<gene>
    <name evidence="3" type="ORF">CAMP_LOCUS11190</name>
</gene>
<evidence type="ECO:0008006" key="5">
    <source>
        <dbReference type="Google" id="ProtNLM"/>
    </source>
</evidence>
<dbReference type="OrthoDB" id="5813557at2759"/>
<dbReference type="Proteomes" id="UP001152747">
    <property type="component" value="Unassembled WGS sequence"/>
</dbReference>
<feature type="transmembrane region" description="Helical" evidence="1">
    <location>
        <begin position="141"/>
        <end position="159"/>
    </location>
</feature>
<feature type="signal peptide" evidence="2">
    <location>
        <begin position="1"/>
        <end position="16"/>
    </location>
</feature>
<dbReference type="InterPro" id="IPR016859">
    <property type="entry name" value="UCP207779"/>
</dbReference>
<evidence type="ECO:0000313" key="4">
    <source>
        <dbReference type="Proteomes" id="UP001152747"/>
    </source>
</evidence>
<dbReference type="PIRSF" id="PIRSF027779">
    <property type="entry name" value="UCP207779"/>
    <property type="match status" value="1"/>
</dbReference>
<keyword evidence="1" id="KW-1133">Transmembrane helix</keyword>
<keyword evidence="1" id="KW-0472">Membrane</keyword>
<evidence type="ECO:0000256" key="2">
    <source>
        <dbReference type="SAM" id="SignalP"/>
    </source>
</evidence>
<keyword evidence="4" id="KW-1185">Reference proteome</keyword>
<sequence length="160" mass="17387">MLKVTVFLAVLAVANAGFFDGVDGITSDAGNFFSGTFKSVKDLFGNDQKSLETNIGRVKDLLVGVKDKIKMLEPLANDSQKQTLRNVDSFLGQITGFQKNVVDGGQAAFNENKSKWQDMVTNIFDKGGLTSVLKLLNLNSASSYSCAAIVAPIFYFLFVR</sequence>